<feature type="domain" description="C2H2-type" evidence="7">
    <location>
        <begin position="879"/>
        <end position="903"/>
    </location>
</feature>
<dbReference type="Gene3D" id="2.170.270.10">
    <property type="entry name" value="SET domain"/>
    <property type="match status" value="1"/>
</dbReference>
<reference evidence="8 9" key="1">
    <citation type="journal article" date="2019" name="BMC Genomics">
        <title>New insights from Opisthorchis felineus genome: update on genomics of the epidemiologically important liver flukes.</title>
        <authorList>
            <person name="Ershov N.I."/>
            <person name="Mordvinov V.A."/>
            <person name="Prokhortchouk E.B."/>
            <person name="Pakharukova M.Y."/>
            <person name="Gunbin K.V."/>
            <person name="Ustyantsev K."/>
            <person name="Genaev M.A."/>
            <person name="Blinov A.G."/>
            <person name="Mazur A."/>
            <person name="Boulygina E."/>
            <person name="Tsygankova S."/>
            <person name="Khrameeva E."/>
            <person name="Chekanov N."/>
            <person name="Fan G."/>
            <person name="Xiao A."/>
            <person name="Zhang H."/>
            <person name="Xu X."/>
            <person name="Yang H."/>
            <person name="Solovyev V."/>
            <person name="Lee S.M."/>
            <person name="Liu X."/>
            <person name="Afonnikov D.A."/>
            <person name="Skryabin K.G."/>
        </authorList>
    </citation>
    <scope>NUCLEOTIDE SEQUENCE [LARGE SCALE GENOMIC DNA]</scope>
    <source>
        <strain evidence="8">AK-0245</strain>
        <tissue evidence="8">Whole organism</tissue>
    </source>
</reference>
<accession>A0A4S2LDP0</accession>
<dbReference type="PANTHER" id="PTHR24409">
    <property type="entry name" value="ZINC FINGER PROTEIN 142"/>
    <property type="match status" value="1"/>
</dbReference>
<evidence type="ECO:0000256" key="4">
    <source>
        <dbReference type="ARBA" id="ARBA00022833"/>
    </source>
</evidence>
<evidence type="ECO:0000256" key="1">
    <source>
        <dbReference type="ARBA" id="ARBA00022723"/>
    </source>
</evidence>
<evidence type="ECO:0000313" key="8">
    <source>
        <dbReference type="EMBL" id="TGZ58699.1"/>
    </source>
</evidence>
<feature type="domain" description="C2H2-type" evidence="7">
    <location>
        <begin position="788"/>
        <end position="815"/>
    </location>
</feature>
<dbReference type="GO" id="GO:0008270">
    <property type="term" value="F:zinc ion binding"/>
    <property type="evidence" value="ECO:0007669"/>
    <property type="project" value="UniProtKB-KW"/>
</dbReference>
<proteinExistence type="predicted"/>
<keyword evidence="2" id="KW-0677">Repeat</keyword>
<dbReference type="SMART" id="SM00355">
    <property type="entry name" value="ZnF_C2H2"/>
    <property type="match status" value="8"/>
</dbReference>
<dbReference type="Pfam" id="PF13912">
    <property type="entry name" value="zf-C2H2_6"/>
    <property type="match status" value="1"/>
</dbReference>
<keyword evidence="1" id="KW-0479">Metal-binding</keyword>
<dbReference type="PROSITE" id="PS00028">
    <property type="entry name" value="ZINC_FINGER_C2H2_1"/>
    <property type="match status" value="6"/>
</dbReference>
<name>A0A4S2LDP0_OPIFE</name>
<evidence type="ECO:0000256" key="2">
    <source>
        <dbReference type="ARBA" id="ARBA00022737"/>
    </source>
</evidence>
<dbReference type="OrthoDB" id="6077919at2759"/>
<comment type="caution">
    <text evidence="8">The sequence shown here is derived from an EMBL/GenBank/DDBJ whole genome shotgun (WGS) entry which is preliminary data.</text>
</comment>
<feature type="domain" description="C2H2-type" evidence="7">
    <location>
        <begin position="851"/>
        <end position="878"/>
    </location>
</feature>
<dbReference type="GO" id="GO:0005634">
    <property type="term" value="C:nucleus"/>
    <property type="evidence" value="ECO:0007669"/>
    <property type="project" value="TreeGrafter"/>
</dbReference>
<dbReference type="STRING" id="147828.A0A4S2LDP0"/>
<gene>
    <name evidence="8" type="ORF">CRM22_009506</name>
</gene>
<evidence type="ECO:0000256" key="5">
    <source>
        <dbReference type="PROSITE-ProRule" id="PRU00042"/>
    </source>
</evidence>
<evidence type="ECO:0000256" key="3">
    <source>
        <dbReference type="ARBA" id="ARBA00022771"/>
    </source>
</evidence>
<protein>
    <recommendedName>
        <fullName evidence="7">C2H2-type domain-containing protein</fullName>
    </recommendedName>
</protein>
<feature type="region of interest" description="Disordered" evidence="6">
    <location>
        <begin position="124"/>
        <end position="148"/>
    </location>
</feature>
<keyword evidence="3 5" id="KW-0863">Zinc-finger</keyword>
<dbReference type="InterPro" id="IPR036236">
    <property type="entry name" value="Znf_C2H2_sf"/>
</dbReference>
<dbReference type="Pfam" id="PF21549">
    <property type="entry name" value="PRDM2_PR"/>
    <property type="match status" value="1"/>
</dbReference>
<organism evidence="8 9">
    <name type="scientific">Opisthorchis felineus</name>
    <dbReference type="NCBI Taxonomy" id="147828"/>
    <lineage>
        <taxon>Eukaryota</taxon>
        <taxon>Metazoa</taxon>
        <taxon>Spiralia</taxon>
        <taxon>Lophotrochozoa</taxon>
        <taxon>Platyhelminthes</taxon>
        <taxon>Trematoda</taxon>
        <taxon>Digenea</taxon>
        <taxon>Opisthorchiida</taxon>
        <taxon>Opisthorchiata</taxon>
        <taxon>Opisthorchiidae</taxon>
        <taxon>Opisthorchis</taxon>
    </lineage>
</organism>
<sequence>MVMSSYQIDLDALPDNVSAELLTPPGSVYYTERSLVSTSNFGQGNANQVVLPPLRSQSAVYVISAEASNKYSIATGSGTVSSLPPALISLPPNGGKVTLAYPYPEPTRSNGSFVLEHPVTTQLTHHSSASAYPRQGDSSSTTSYAVRPAHSDAVDENKMNCGGANVDHWVISDGTGKNQQLRKRRRGRPRLESLGLRHIYNPADNLSFSSSHRTYHVGQFWCPLCQWCYPHPASCPDHPVIARPDHEVISYARQTLPNCFKLSEEDGVTRVRIIKRQPSMTQFGPLVAPALTEEELLAHPEWLPDCPFRIDVHDSDGQSVGIRYLKLGDEAVCNWMMFVRLVCTTMDQLDVNDLIPNAVAYQLGADGIFLLLTRPVISGEELIATYSPTYAIRFGLPISVVGLESFDPSMNRSVQRRQFPDEIHCFHCSLTFVSEDAFRVHCLGHQGELSLRGISTSSISTGGTDISADEVNPTNLTAPSIDGQPEKSCITHTDSGKTETRSARCQSTLRCSLCAIEVGGVIDLIQHTDSYHSLSQPRVFATRNKPLKSSNIQSPSITPRALAADDDELYKLEKSLTKNPVVVDLGQLDSFVCDELPVAYGCGQCGQRVPTMQALQNHKDLVHEIRPQAEQFTQPSASSFRPLCEESTANMNLSLPNAVEQPECPLSPLRIAFTSEDWNDNGTDALDMITSVDLLLSNLEKNVVQESNKRVVGTSFDCCICGEELRSRSALSVHMRTHCSSMHVDDTSGGTSAQLTQTATTTVSSVDGPSIQLRQRPARVPVVKRLFFCCSVCGKGQTSQKALRQHSAVHQRSSDGRYPCPLCAAHLDRSYETFQQLQRHIGFVHHPRELFPCPYCERTFGRRKNLDNHLVRHTGRRDFICPYENCKKGFGRKDKLKLHLKTHMSVSGQCGVRIFPPIAFKGSSNSAISVLDSPPPPRHKTNQSKHHNNSRNG</sequence>
<evidence type="ECO:0000256" key="6">
    <source>
        <dbReference type="SAM" id="MobiDB-lite"/>
    </source>
</evidence>
<feature type="compositionally biased region" description="Polar residues" evidence="6">
    <location>
        <begin position="124"/>
        <end position="144"/>
    </location>
</feature>
<feature type="domain" description="C2H2-type" evidence="7">
    <location>
        <begin position="600"/>
        <end position="623"/>
    </location>
</feature>
<dbReference type="Pfam" id="PF00096">
    <property type="entry name" value="zf-C2H2"/>
    <property type="match status" value="3"/>
</dbReference>
<dbReference type="InterPro" id="IPR013087">
    <property type="entry name" value="Znf_C2H2_type"/>
</dbReference>
<keyword evidence="9" id="KW-1185">Reference proteome</keyword>
<dbReference type="Gene3D" id="3.30.160.60">
    <property type="entry name" value="Classic Zinc Finger"/>
    <property type="match status" value="3"/>
</dbReference>
<feature type="region of interest" description="Disordered" evidence="6">
    <location>
        <begin position="926"/>
        <end position="953"/>
    </location>
</feature>
<dbReference type="PANTHER" id="PTHR24409:SF295">
    <property type="entry name" value="AZ2-RELATED"/>
    <property type="match status" value="1"/>
</dbReference>
<dbReference type="EMBL" id="SJOL01009162">
    <property type="protein sequence ID" value="TGZ58699.1"/>
    <property type="molecule type" value="Genomic_DNA"/>
</dbReference>
<dbReference type="Proteomes" id="UP000308267">
    <property type="component" value="Unassembled WGS sequence"/>
</dbReference>
<dbReference type="InterPro" id="IPR001214">
    <property type="entry name" value="SET_dom"/>
</dbReference>
<feature type="domain" description="C2H2-type" evidence="7">
    <location>
        <begin position="716"/>
        <end position="743"/>
    </location>
</feature>
<dbReference type="SUPFAM" id="SSF57667">
    <property type="entry name" value="beta-beta-alpha zinc fingers"/>
    <property type="match status" value="2"/>
</dbReference>
<dbReference type="InterPro" id="IPR046341">
    <property type="entry name" value="SET_dom_sf"/>
</dbReference>
<evidence type="ECO:0000259" key="7">
    <source>
        <dbReference type="PROSITE" id="PS50157"/>
    </source>
</evidence>
<dbReference type="AlphaFoldDB" id="A0A4S2LDP0"/>
<dbReference type="GO" id="GO:0000977">
    <property type="term" value="F:RNA polymerase II transcription regulatory region sequence-specific DNA binding"/>
    <property type="evidence" value="ECO:0007669"/>
    <property type="project" value="TreeGrafter"/>
</dbReference>
<dbReference type="GO" id="GO:0000981">
    <property type="term" value="F:DNA-binding transcription factor activity, RNA polymerase II-specific"/>
    <property type="evidence" value="ECO:0007669"/>
    <property type="project" value="TreeGrafter"/>
</dbReference>
<keyword evidence="4" id="KW-0862">Zinc</keyword>
<dbReference type="PROSITE" id="PS50157">
    <property type="entry name" value="ZINC_FINGER_C2H2_2"/>
    <property type="match status" value="5"/>
</dbReference>
<feature type="compositionally biased region" description="Basic residues" evidence="6">
    <location>
        <begin position="937"/>
        <end position="953"/>
    </location>
</feature>
<evidence type="ECO:0000313" key="9">
    <source>
        <dbReference type="Proteomes" id="UP000308267"/>
    </source>
</evidence>